<keyword evidence="6 9" id="KW-0482">Metalloprotease</keyword>
<dbReference type="InterPro" id="IPR050626">
    <property type="entry name" value="Peptidase_M16"/>
</dbReference>
<feature type="compositionally biased region" description="Polar residues" evidence="7">
    <location>
        <begin position="150"/>
        <end position="166"/>
    </location>
</feature>
<evidence type="ECO:0000256" key="7">
    <source>
        <dbReference type="SAM" id="MobiDB-lite"/>
    </source>
</evidence>
<feature type="region of interest" description="Disordered" evidence="7">
    <location>
        <begin position="108"/>
        <end position="326"/>
    </location>
</feature>
<feature type="compositionally biased region" description="Basic residues" evidence="7">
    <location>
        <begin position="191"/>
        <end position="203"/>
    </location>
</feature>
<gene>
    <name evidence="9" type="ORF">Esi_0094_0083</name>
</gene>
<evidence type="ECO:0000313" key="9">
    <source>
        <dbReference type="EMBL" id="CBJ28194.1"/>
    </source>
</evidence>
<dbReference type="OrthoDB" id="952271at2759"/>
<accession>D7G933</accession>
<evidence type="ECO:0000256" key="3">
    <source>
        <dbReference type="ARBA" id="ARBA00022723"/>
    </source>
</evidence>
<dbReference type="GO" id="GO:0004222">
    <property type="term" value="F:metalloendopeptidase activity"/>
    <property type="evidence" value="ECO:0007669"/>
    <property type="project" value="InterPro"/>
</dbReference>
<feature type="compositionally biased region" description="Low complexity" evidence="7">
    <location>
        <begin position="117"/>
        <end position="126"/>
    </location>
</feature>
<reference evidence="9 10" key="1">
    <citation type="journal article" date="2010" name="Nature">
        <title>The Ectocarpus genome and the independent evolution of multicellularity in brown algae.</title>
        <authorList>
            <person name="Cock J.M."/>
            <person name="Sterck L."/>
            <person name="Rouze P."/>
            <person name="Scornet D."/>
            <person name="Allen A.E."/>
            <person name="Amoutzias G."/>
            <person name="Anthouard V."/>
            <person name="Artiguenave F."/>
            <person name="Aury J.M."/>
            <person name="Badger J.H."/>
            <person name="Beszteri B."/>
            <person name="Billiau K."/>
            <person name="Bonnet E."/>
            <person name="Bothwell J.H."/>
            <person name="Bowler C."/>
            <person name="Boyen C."/>
            <person name="Brownlee C."/>
            <person name="Carrano C.J."/>
            <person name="Charrier B."/>
            <person name="Cho G.Y."/>
            <person name="Coelho S.M."/>
            <person name="Collen J."/>
            <person name="Corre E."/>
            <person name="Da Silva C."/>
            <person name="Delage L."/>
            <person name="Delaroque N."/>
            <person name="Dittami S.M."/>
            <person name="Doulbeau S."/>
            <person name="Elias M."/>
            <person name="Farnham G."/>
            <person name="Gachon C.M."/>
            <person name="Gschloessl B."/>
            <person name="Heesch S."/>
            <person name="Jabbari K."/>
            <person name="Jubin C."/>
            <person name="Kawai H."/>
            <person name="Kimura K."/>
            <person name="Kloareg B."/>
            <person name="Kupper F.C."/>
            <person name="Lang D."/>
            <person name="Le Bail A."/>
            <person name="Leblanc C."/>
            <person name="Lerouge P."/>
            <person name="Lohr M."/>
            <person name="Lopez P.J."/>
            <person name="Martens C."/>
            <person name="Maumus F."/>
            <person name="Michel G."/>
            <person name="Miranda-Saavedra D."/>
            <person name="Morales J."/>
            <person name="Moreau H."/>
            <person name="Motomura T."/>
            <person name="Nagasato C."/>
            <person name="Napoli C.A."/>
            <person name="Nelson D.R."/>
            <person name="Nyvall-Collen P."/>
            <person name="Peters A.F."/>
            <person name="Pommier C."/>
            <person name="Potin P."/>
            <person name="Poulain J."/>
            <person name="Quesneville H."/>
            <person name="Read B."/>
            <person name="Rensing S.A."/>
            <person name="Ritter A."/>
            <person name="Rousvoal S."/>
            <person name="Samanta M."/>
            <person name="Samson G."/>
            <person name="Schroeder D.C."/>
            <person name="Segurens B."/>
            <person name="Strittmatter M."/>
            <person name="Tonon T."/>
            <person name="Tregear J.W."/>
            <person name="Valentin K."/>
            <person name="von Dassow P."/>
            <person name="Yamagishi T."/>
            <person name="Van de Peer Y."/>
            <person name="Wincker P."/>
        </authorList>
    </citation>
    <scope>NUCLEOTIDE SEQUENCE [LARGE SCALE GENOMIC DNA]</scope>
    <source>
        <strain evidence="10">Ec32 / CCAP1310/4</strain>
    </source>
</reference>
<dbReference type="InterPro" id="IPR011765">
    <property type="entry name" value="Pept_M16_N"/>
</dbReference>
<dbReference type="PANTHER" id="PTHR43690">
    <property type="entry name" value="NARDILYSIN"/>
    <property type="match status" value="1"/>
</dbReference>
<dbReference type="AlphaFoldDB" id="D7G933"/>
<dbReference type="PROSITE" id="PS00143">
    <property type="entry name" value="INSULINASE"/>
    <property type="match status" value="1"/>
</dbReference>
<evidence type="ECO:0000256" key="6">
    <source>
        <dbReference type="ARBA" id="ARBA00023049"/>
    </source>
</evidence>
<dbReference type="GO" id="GO:0006508">
    <property type="term" value="P:proteolysis"/>
    <property type="evidence" value="ECO:0007669"/>
    <property type="project" value="UniProtKB-KW"/>
</dbReference>
<feature type="domain" description="Peptidase M16 N-terminal" evidence="8">
    <location>
        <begin position="32"/>
        <end position="102"/>
    </location>
</feature>
<evidence type="ECO:0000313" key="10">
    <source>
        <dbReference type="Proteomes" id="UP000002630"/>
    </source>
</evidence>
<dbReference type="PANTHER" id="PTHR43690:SF18">
    <property type="entry name" value="INSULIN-DEGRADING ENZYME-RELATED"/>
    <property type="match status" value="1"/>
</dbReference>
<comment type="similarity">
    <text evidence="1">Belongs to the peptidase M16 family.</text>
</comment>
<evidence type="ECO:0000256" key="2">
    <source>
        <dbReference type="ARBA" id="ARBA00022670"/>
    </source>
</evidence>
<keyword evidence="3" id="KW-0479">Metal-binding</keyword>
<evidence type="ECO:0000256" key="1">
    <source>
        <dbReference type="ARBA" id="ARBA00007261"/>
    </source>
</evidence>
<keyword evidence="4" id="KW-0378">Hydrolase</keyword>
<dbReference type="eggNOG" id="KOG0959">
    <property type="taxonomic scope" value="Eukaryota"/>
</dbReference>
<evidence type="ECO:0000256" key="4">
    <source>
        <dbReference type="ARBA" id="ARBA00022801"/>
    </source>
</evidence>
<dbReference type="EMBL" id="FN649181">
    <property type="protein sequence ID" value="CBJ28194.1"/>
    <property type="molecule type" value="Genomic_DNA"/>
</dbReference>
<keyword evidence="2" id="KW-0645">Protease</keyword>
<dbReference type="Proteomes" id="UP000002630">
    <property type="component" value="Linkage Group LG10"/>
</dbReference>
<keyword evidence="5" id="KW-0862">Zinc</keyword>
<dbReference type="SUPFAM" id="SSF63411">
    <property type="entry name" value="LuxS/MPP-like metallohydrolase"/>
    <property type="match status" value="1"/>
</dbReference>
<protein>
    <submittedName>
        <fullName evidence="9">Possible metalloprotease</fullName>
    </submittedName>
</protein>
<dbReference type="MEROPS" id="M16.A07"/>
<dbReference type="InParanoid" id="D7G933"/>
<keyword evidence="10" id="KW-1185">Reference proteome</keyword>
<sequence length="326" mass="35579">MIWPWKNPQGILVSPVEKRHYRWLLLPNGLQVMVISDPNANKAAAAMSVDVGAAPDPVGLPGLAHFLEHMAFLGTSKYPLENAYKSYLAKHGDRSNASAARRDIRLSRGSRWRQLRRPASAPRRLPTSLSSGARPQRSRRRSNLPLPAAPSTNTVWHHQRQQSSPLRTVVPPGKSEPITPADLAPSPTSRWHPRRLRCRRGSTRPHPAADTQASRWRGRSPALATTGRTKPVAPALPAQFPSLARSKRSAAEETAGAKFAAHPRMVVPRRGSSVSAPGSESSVDGSSSSLSWDDDRAEGWAAAGVASDDRSHGGFDWLPPKRTRRP</sequence>
<dbReference type="InterPro" id="IPR001431">
    <property type="entry name" value="Pept_M16_Zn_BS"/>
</dbReference>
<dbReference type="STRING" id="2880.D7G933"/>
<evidence type="ECO:0000259" key="8">
    <source>
        <dbReference type="Pfam" id="PF00675"/>
    </source>
</evidence>
<dbReference type="Gene3D" id="3.30.830.10">
    <property type="entry name" value="Metalloenzyme, LuxS/M16 peptidase-like"/>
    <property type="match status" value="1"/>
</dbReference>
<organism evidence="9 10">
    <name type="scientific">Ectocarpus siliculosus</name>
    <name type="common">Brown alga</name>
    <name type="synonym">Conferva siliculosa</name>
    <dbReference type="NCBI Taxonomy" id="2880"/>
    <lineage>
        <taxon>Eukaryota</taxon>
        <taxon>Sar</taxon>
        <taxon>Stramenopiles</taxon>
        <taxon>Ochrophyta</taxon>
        <taxon>PX clade</taxon>
        <taxon>Phaeophyceae</taxon>
        <taxon>Ectocarpales</taxon>
        <taxon>Ectocarpaceae</taxon>
        <taxon>Ectocarpus</taxon>
    </lineage>
</organism>
<name>D7G933_ECTSI</name>
<dbReference type="InterPro" id="IPR011249">
    <property type="entry name" value="Metalloenz_LuxS/M16"/>
</dbReference>
<evidence type="ECO:0000256" key="5">
    <source>
        <dbReference type="ARBA" id="ARBA00022833"/>
    </source>
</evidence>
<feature type="compositionally biased region" description="Low complexity" evidence="7">
    <location>
        <begin position="271"/>
        <end position="291"/>
    </location>
</feature>
<dbReference type="EMBL" id="FN649735">
    <property type="protein sequence ID" value="CBJ28194.1"/>
    <property type="molecule type" value="Genomic_DNA"/>
</dbReference>
<dbReference type="Pfam" id="PF00675">
    <property type="entry name" value="Peptidase_M16"/>
    <property type="match status" value="1"/>
</dbReference>
<proteinExistence type="inferred from homology"/>
<dbReference type="GO" id="GO:0046872">
    <property type="term" value="F:metal ion binding"/>
    <property type="evidence" value="ECO:0007669"/>
    <property type="project" value="UniProtKB-KW"/>
</dbReference>